<reference evidence="1" key="1">
    <citation type="journal article" date="2023" name="Mol. Phylogenet. Evol.">
        <title>Genome-scale phylogeny and comparative genomics of the fungal order Sordariales.</title>
        <authorList>
            <person name="Hensen N."/>
            <person name="Bonometti L."/>
            <person name="Westerberg I."/>
            <person name="Brannstrom I.O."/>
            <person name="Guillou S."/>
            <person name="Cros-Aarteil S."/>
            <person name="Calhoun S."/>
            <person name="Haridas S."/>
            <person name="Kuo A."/>
            <person name="Mondo S."/>
            <person name="Pangilinan J."/>
            <person name="Riley R."/>
            <person name="LaButti K."/>
            <person name="Andreopoulos B."/>
            <person name="Lipzen A."/>
            <person name="Chen C."/>
            <person name="Yan M."/>
            <person name="Daum C."/>
            <person name="Ng V."/>
            <person name="Clum A."/>
            <person name="Steindorff A."/>
            <person name="Ohm R.A."/>
            <person name="Martin F."/>
            <person name="Silar P."/>
            <person name="Natvig D.O."/>
            <person name="Lalanne C."/>
            <person name="Gautier V."/>
            <person name="Ament-Velasquez S.L."/>
            <person name="Kruys A."/>
            <person name="Hutchinson M.I."/>
            <person name="Powell A.J."/>
            <person name="Barry K."/>
            <person name="Miller A.N."/>
            <person name="Grigoriev I.V."/>
            <person name="Debuchy R."/>
            <person name="Gladieux P."/>
            <person name="Hiltunen Thoren M."/>
            <person name="Johannesson H."/>
        </authorList>
    </citation>
    <scope>NUCLEOTIDE SEQUENCE</scope>
    <source>
        <strain evidence="1">CBS 560.94</strain>
    </source>
</reference>
<dbReference type="EMBL" id="JAUEPP010000010">
    <property type="protein sequence ID" value="KAK3334631.1"/>
    <property type="molecule type" value="Genomic_DNA"/>
</dbReference>
<dbReference type="AlphaFoldDB" id="A0AAE0J0F5"/>
<reference evidence="1" key="2">
    <citation type="submission" date="2023-06" db="EMBL/GenBank/DDBJ databases">
        <authorList>
            <consortium name="Lawrence Berkeley National Laboratory"/>
            <person name="Haridas S."/>
            <person name="Hensen N."/>
            <person name="Bonometti L."/>
            <person name="Westerberg I."/>
            <person name="Brannstrom I.O."/>
            <person name="Guillou S."/>
            <person name="Cros-Aarteil S."/>
            <person name="Calhoun S."/>
            <person name="Kuo A."/>
            <person name="Mondo S."/>
            <person name="Pangilinan J."/>
            <person name="Riley R."/>
            <person name="Labutti K."/>
            <person name="Andreopoulos B."/>
            <person name="Lipzen A."/>
            <person name="Chen C."/>
            <person name="Yanf M."/>
            <person name="Daum C."/>
            <person name="Ng V."/>
            <person name="Clum A."/>
            <person name="Steindorff A."/>
            <person name="Ohm R."/>
            <person name="Martin F."/>
            <person name="Silar P."/>
            <person name="Natvig D."/>
            <person name="Lalanne C."/>
            <person name="Gautier V."/>
            <person name="Ament-Velasquez S.L."/>
            <person name="Kruys A."/>
            <person name="Hutchinson M.I."/>
            <person name="Powell A.J."/>
            <person name="Barry K."/>
            <person name="Miller A.N."/>
            <person name="Grigoriev I.V."/>
            <person name="Debuchy R."/>
            <person name="Gladieux P."/>
            <person name="Thoren M.H."/>
            <person name="Johannesson H."/>
        </authorList>
    </citation>
    <scope>NUCLEOTIDE SEQUENCE</scope>
    <source>
        <strain evidence="1">CBS 560.94</strain>
    </source>
</reference>
<evidence type="ECO:0000313" key="2">
    <source>
        <dbReference type="Proteomes" id="UP001278500"/>
    </source>
</evidence>
<dbReference type="Proteomes" id="UP001278500">
    <property type="component" value="Unassembled WGS sequence"/>
</dbReference>
<accession>A0AAE0J0F5</accession>
<sequence>MPAGGCARKETGLVAGRYLQLREQLCSPEGQQDAGAICLKLLSQLKGTIQLGKIEDKLN</sequence>
<evidence type="ECO:0000313" key="1">
    <source>
        <dbReference type="EMBL" id="KAK3334631.1"/>
    </source>
</evidence>
<gene>
    <name evidence="1" type="ORF">B0H65DRAFT_553573</name>
</gene>
<organism evidence="1 2">
    <name type="scientific">Neurospora tetraspora</name>
    <dbReference type="NCBI Taxonomy" id="94610"/>
    <lineage>
        <taxon>Eukaryota</taxon>
        <taxon>Fungi</taxon>
        <taxon>Dikarya</taxon>
        <taxon>Ascomycota</taxon>
        <taxon>Pezizomycotina</taxon>
        <taxon>Sordariomycetes</taxon>
        <taxon>Sordariomycetidae</taxon>
        <taxon>Sordariales</taxon>
        <taxon>Sordariaceae</taxon>
        <taxon>Neurospora</taxon>
    </lineage>
</organism>
<protein>
    <submittedName>
        <fullName evidence="1">Uncharacterized protein</fullName>
    </submittedName>
</protein>
<proteinExistence type="predicted"/>
<dbReference type="RefSeq" id="XP_062676797.1">
    <property type="nucleotide sequence ID" value="XM_062829973.1"/>
</dbReference>
<keyword evidence="2" id="KW-1185">Reference proteome</keyword>
<name>A0AAE0J0F5_9PEZI</name>
<comment type="caution">
    <text evidence="1">The sequence shown here is derived from an EMBL/GenBank/DDBJ whole genome shotgun (WGS) entry which is preliminary data.</text>
</comment>
<dbReference type="GeneID" id="87867127"/>